<evidence type="ECO:0000256" key="2">
    <source>
        <dbReference type="ARBA" id="ARBA00022771"/>
    </source>
</evidence>
<evidence type="ECO:0000313" key="5">
    <source>
        <dbReference type="EMBL" id="PRQ27251.1"/>
    </source>
</evidence>
<comment type="caution">
    <text evidence="5">The sequence shown here is derived from an EMBL/GenBank/DDBJ whole genome shotgun (WGS) entry which is preliminary data.</text>
</comment>
<keyword evidence="2" id="KW-0863">Zinc-finger</keyword>
<dbReference type="OrthoDB" id="1711136at2759"/>
<dbReference type="Proteomes" id="UP000238479">
    <property type="component" value="Chromosome 6"/>
</dbReference>
<dbReference type="Pfam" id="PF13920">
    <property type="entry name" value="zf-C3HC4_3"/>
    <property type="match status" value="1"/>
</dbReference>
<evidence type="ECO:0000256" key="4">
    <source>
        <dbReference type="SAM" id="Coils"/>
    </source>
</evidence>
<dbReference type="PANTHER" id="PTHR42647">
    <property type="entry name" value="SBP (S-RIBONUCLEASE BINDING PROTEIN) FAMILY PROTEIN"/>
    <property type="match status" value="1"/>
</dbReference>
<evidence type="ECO:0000256" key="3">
    <source>
        <dbReference type="ARBA" id="ARBA00022833"/>
    </source>
</evidence>
<accession>A0A2P6PZB0</accession>
<dbReference type="AlphaFoldDB" id="A0A2P6PZB0"/>
<dbReference type="Gramene" id="PRQ27251">
    <property type="protein sequence ID" value="PRQ27251"/>
    <property type="gene ID" value="RchiOBHm_Chr6g0303341"/>
</dbReference>
<dbReference type="EMBL" id="PDCK01000044">
    <property type="protein sequence ID" value="PRQ27251.1"/>
    <property type="molecule type" value="Genomic_DNA"/>
</dbReference>
<organism evidence="5 6">
    <name type="scientific">Rosa chinensis</name>
    <name type="common">China rose</name>
    <dbReference type="NCBI Taxonomy" id="74649"/>
    <lineage>
        <taxon>Eukaryota</taxon>
        <taxon>Viridiplantae</taxon>
        <taxon>Streptophyta</taxon>
        <taxon>Embryophyta</taxon>
        <taxon>Tracheophyta</taxon>
        <taxon>Spermatophyta</taxon>
        <taxon>Magnoliopsida</taxon>
        <taxon>eudicotyledons</taxon>
        <taxon>Gunneridae</taxon>
        <taxon>Pentapetalae</taxon>
        <taxon>rosids</taxon>
        <taxon>fabids</taxon>
        <taxon>Rosales</taxon>
        <taxon>Rosaceae</taxon>
        <taxon>Rosoideae</taxon>
        <taxon>Rosoideae incertae sedis</taxon>
        <taxon>Rosa</taxon>
    </lineage>
</organism>
<name>A0A2P6PZB0_ROSCH</name>
<sequence>MAVQAQTMYFSENLGVSGFPQQQDWAPINPPHPLSDSGFDHDFFSGIIPNPQPYQQQQAPQFHQNLEANRLGVSSVSPNSTCNSFLPTASLFPDTLTAQLDLQRREIDCILQLQNEKLRFALQEQRKGQLAALLSNFESRTSSLMRQKEEHLSQARKRAMELQDCLRKAEMETETWQRLAKANETTVMDLNNALEQVKERMVLCSNEADDAESFCGSCEKQQQQVLSEKVAHKKLGLDCKSCNARRSCVLFLPCRHLCSCKFCEAFLDCCPVCKSTKEASMEVFLV</sequence>
<dbReference type="STRING" id="74649.A0A2P6PZB0"/>
<evidence type="ECO:0000256" key="1">
    <source>
        <dbReference type="ARBA" id="ARBA00022723"/>
    </source>
</evidence>
<dbReference type="InterPro" id="IPR013083">
    <property type="entry name" value="Znf_RING/FYVE/PHD"/>
</dbReference>
<dbReference type="Gene3D" id="3.30.40.10">
    <property type="entry name" value="Zinc/RING finger domain, C3HC4 (zinc finger)"/>
    <property type="match status" value="1"/>
</dbReference>
<keyword evidence="6" id="KW-1185">Reference proteome</keyword>
<keyword evidence="4" id="KW-0175">Coiled coil</keyword>
<dbReference type="GO" id="GO:0004842">
    <property type="term" value="F:ubiquitin-protein transferase activity"/>
    <property type="evidence" value="ECO:0007669"/>
    <property type="project" value="TreeGrafter"/>
</dbReference>
<dbReference type="PANTHER" id="PTHR42647:SF22">
    <property type="entry name" value="BOI-RELATED E3 UBIQUITIN-PROTEIN LIGASE 2-RELATED"/>
    <property type="match status" value="1"/>
</dbReference>
<dbReference type="OMA" id="CCGSCDR"/>
<keyword evidence="1" id="KW-0479">Metal-binding</keyword>
<reference evidence="5 6" key="1">
    <citation type="journal article" date="2018" name="Nat. Genet.">
        <title>The Rosa genome provides new insights in the design of modern roses.</title>
        <authorList>
            <person name="Bendahmane M."/>
        </authorList>
    </citation>
    <scope>NUCLEOTIDE SEQUENCE [LARGE SCALE GENOMIC DNA]</scope>
    <source>
        <strain evidence="6">cv. Old Blush</strain>
    </source>
</reference>
<feature type="coiled-coil region" evidence="4">
    <location>
        <begin position="145"/>
        <end position="207"/>
    </location>
</feature>
<proteinExistence type="predicted"/>
<keyword evidence="3" id="KW-0862">Zinc</keyword>
<dbReference type="PIRSF" id="PIRSF036836">
    <property type="entry name" value="RNase_bind_SBP1"/>
    <property type="match status" value="1"/>
</dbReference>
<dbReference type="GO" id="GO:0008270">
    <property type="term" value="F:zinc ion binding"/>
    <property type="evidence" value="ECO:0007669"/>
    <property type="project" value="UniProtKB-KW"/>
</dbReference>
<gene>
    <name evidence="5" type="ORF">RchiOBHm_Chr6g0303341</name>
</gene>
<protein>
    <submittedName>
        <fullName evidence="5">Putative E3 ubiquitin-protein ligase BOI</fullName>
    </submittedName>
</protein>
<evidence type="ECO:0000313" key="6">
    <source>
        <dbReference type="Proteomes" id="UP000238479"/>
    </source>
</evidence>
<dbReference type="FunFam" id="3.30.40.10:FF:000239">
    <property type="entry name" value="probable BOI-related E3 ubiquitin-protein ligase 2"/>
    <property type="match status" value="1"/>
</dbReference>